<sequence>MAELYRLEVSLYSDVLSEGVDAGEFTMELLVETAANKLMAMEDAYGLHFMGGAPLDADGIYRNFSLCCPIVLFRVCVPYRIDEPIPRPPSTSRTTPVI</sequence>
<organism evidence="1 2">
    <name type="scientific">Brevibacterium picturae</name>
    <dbReference type="NCBI Taxonomy" id="260553"/>
    <lineage>
        <taxon>Bacteria</taxon>
        <taxon>Bacillati</taxon>
        <taxon>Actinomycetota</taxon>
        <taxon>Actinomycetes</taxon>
        <taxon>Micrococcales</taxon>
        <taxon>Brevibacteriaceae</taxon>
        <taxon>Brevibacterium</taxon>
    </lineage>
</organism>
<gene>
    <name evidence="1" type="ORF">GCM10009691_32460</name>
</gene>
<evidence type="ECO:0000313" key="1">
    <source>
        <dbReference type="EMBL" id="GAA1555668.1"/>
    </source>
</evidence>
<protein>
    <submittedName>
        <fullName evidence="1">Uncharacterized protein</fullName>
    </submittedName>
</protein>
<dbReference type="Proteomes" id="UP001501791">
    <property type="component" value="Unassembled WGS sequence"/>
</dbReference>
<dbReference type="EMBL" id="BAAALY010000016">
    <property type="protein sequence ID" value="GAA1555668.1"/>
    <property type="molecule type" value="Genomic_DNA"/>
</dbReference>
<dbReference type="RefSeq" id="WP_346036845.1">
    <property type="nucleotide sequence ID" value="NZ_BAAALY010000016.1"/>
</dbReference>
<reference evidence="2" key="1">
    <citation type="journal article" date="2019" name="Int. J. Syst. Evol. Microbiol.">
        <title>The Global Catalogue of Microorganisms (GCM) 10K type strain sequencing project: providing services to taxonomists for standard genome sequencing and annotation.</title>
        <authorList>
            <consortium name="The Broad Institute Genomics Platform"/>
            <consortium name="The Broad Institute Genome Sequencing Center for Infectious Disease"/>
            <person name="Wu L."/>
            <person name="Ma J."/>
        </authorList>
    </citation>
    <scope>NUCLEOTIDE SEQUENCE [LARGE SCALE GENOMIC DNA]</scope>
    <source>
        <strain evidence="2">JCM 13319</strain>
    </source>
</reference>
<name>A0ABP4N6P6_9MICO</name>
<comment type="caution">
    <text evidence="1">The sequence shown here is derived from an EMBL/GenBank/DDBJ whole genome shotgun (WGS) entry which is preliminary data.</text>
</comment>
<accession>A0ABP4N6P6</accession>
<evidence type="ECO:0000313" key="2">
    <source>
        <dbReference type="Proteomes" id="UP001501791"/>
    </source>
</evidence>
<proteinExistence type="predicted"/>
<keyword evidence="2" id="KW-1185">Reference proteome</keyword>